<dbReference type="AlphaFoldDB" id="A0A1J4KQ06"/>
<keyword evidence="2" id="KW-1185">Reference proteome</keyword>
<dbReference type="VEuPathDB" id="TrichDB:TRFO_18677"/>
<dbReference type="Proteomes" id="UP000179807">
    <property type="component" value="Unassembled WGS sequence"/>
</dbReference>
<dbReference type="GeneID" id="94835021"/>
<evidence type="ECO:0000313" key="1">
    <source>
        <dbReference type="EMBL" id="OHT11782.1"/>
    </source>
</evidence>
<reference evidence="1" key="1">
    <citation type="submission" date="2016-10" db="EMBL/GenBank/DDBJ databases">
        <authorList>
            <person name="Benchimol M."/>
            <person name="Almeida L.G."/>
            <person name="Vasconcelos A.T."/>
            <person name="Perreira-Neves A."/>
            <person name="Rosa I.A."/>
            <person name="Tasca T."/>
            <person name="Bogo M.R."/>
            <person name="de Souza W."/>
        </authorList>
    </citation>
    <scope>NUCLEOTIDE SEQUENCE [LARGE SCALE GENOMIC DNA]</scope>
    <source>
        <strain evidence="1">K</strain>
    </source>
</reference>
<accession>A0A1J4KQ06</accession>
<dbReference type="RefSeq" id="XP_068364918.1">
    <property type="nucleotide sequence ID" value="XM_068500317.1"/>
</dbReference>
<evidence type="ECO:0000313" key="2">
    <source>
        <dbReference type="Proteomes" id="UP000179807"/>
    </source>
</evidence>
<sequence>MNFIELLNQNQIQDHEFLELFHNHIHPTIRDLLFDIIHYLFFLNSSDYLSIKTTGNAHKTTFTKSIILSSYSSFVLASEYQPQSQKVKSFLTMFISKENKNFVFPNSSQKNLNVEPNRFKNTVIKMNYSNDMFGIRVFNWYHEFYALLHYYLYEIYLYDDYKPPYVNLSLMLHLTGSPGIGKSTFIYYFVLRWSQMIDLDSSKFYHGINIYFKDSTKFEKVLILKFDDTIYLMKYKSMDKLKYNITIRYYEIYCINNFEVISITDNYKNNHCSEIEVEIRQSTLTFTISSPNCQEINFFDVFDGNQTQHYFITLGKVFFAPLTTPLKSVRKVPQLLLHQYLMSKNFSSLFYCKMLKIRLY</sequence>
<proteinExistence type="predicted"/>
<name>A0A1J4KQ06_9EUKA</name>
<dbReference type="EMBL" id="MLAK01000579">
    <property type="protein sequence ID" value="OHT11782.1"/>
    <property type="molecule type" value="Genomic_DNA"/>
</dbReference>
<gene>
    <name evidence="1" type="ORF">TRFO_18677</name>
</gene>
<organism evidence="1 2">
    <name type="scientific">Tritrichomonas foetus</name>
    <dbReference type="NCBI Taxonomy" id="1144522"/>
    <lineage>
        <taxon>Eukaryota</taxon>
        <taxon>Metamonada</taxon>
        <taxon>Parabasalia</taxon>
        <taxon>Tritrichomonadida</taxon>
        <taxon>Tritrichomonadidae</taxon>
        <taxon>Tritrichomonas</taxon>
    </lineage>
</organism>
<protein>
    <submittedName>
        <fullName evidence="1">Uncharacterized protein</fullName>
    </submittedName>
</protein>
<comment type="caution">
    <text evidence="1">The sequence shown here is derived from an EMBL/GenBank/DDBJ whole genome shotgun (WGS) entry which is preliminary data.</text>
</comment>